<reference evidence="2" key="2">
    <citation type="journal article" date="2021" name="Microbiome">
        <title>Successional dynamics and alternative stable states in a saline activated sludge microbial community over 9 years.</title>
        <authorList>
            <person name="Wang Y."/>
            <person name="Ye J."/>
            <person name="Ju F."/>
            <person name="Liu L."/>
            <person name="Boyd J.A."/>
            <person name="Deng Y."/>
            <person name="Parks D.H."/>
            <person name="Jiang X."/>
            <person name="Yin X."/>
            <person name="Woodcroft B.J."/>
            <person name="Tyson G.W."/>
            <person name="Hugenholtz P."/>
            <person name="Polz M.F."/>
            <person name="Zhang T."/>
        </authorList>
    </citation>
    <scope>NUCLEOTIDE SEQUENCE</scope>
    <source>
        <strain evidence="2">HKST-UBA03</strain>
    </source>
</reference>
<comment type="caution">
    <text evidence="2">The sequence shown here is derived from an EMBL/GenBank/DDBJ whole genome shotgun (WGS) entry which is preliminary data.</text>
</comment>
<keyword evidence="1" id="KW-0812">Transmembrane</keyword>
<evidence type="ECO:0000313" key="3">
    <source>
        <dbReference type="Proteomes" id="UP000751518"/>
    </source>
</evidence>
<accession>A0A955RQT5</accession>
<proteinExistence type="predicted"/>
<reference evidence="2" key="1">
    <citation type="submission" date="2020-04" db="EMBL/GenBank/DDBJ databases">
        <authorList>
            <person name="Zhang T."/>
        </authorList>
    </citation>
    <scope>NUCLEOTIDE SEQUENCE</scope>
    <source>
        <strain evidence="2">HKST-UBA03</strain>
    </source>
</reference>
<feature type="transmembrane region" description="Helical" evidence="1">
    <location>
        <begin position="36"/>
        <end position="54"/>
    </location>
</feature>
<evidence type="ECO:0000313" key="2">
    <source>
        <dbReference type="EMBL" id="MCA9391991.1"/>
    </source>
</evidence>
<dbReference type="Proteomes" id="UP000751518">
    <property type="component" value="Unassembled WGS sequence"/>
</dbReference>
<gene>
    <name evidence="2" type="ORF">KC614_02190</name>
</gene>
<keyword evidence="1" id="KW-0472">Membrane</keyword>
<protein>
    <submittedName>
        <fullName evidence="2">Uncharacterized protein</fullName>
    </submittedName>
</protein>
<name>A0A955RQT5_UNCKA</name>
<keyword evidence="1" id="KW-1133">Transmembrane helix</keyword>
<organism evidence="2 3">
    <name type="scientific">candidate division WWE3 bacterium</name>
    <dbReference type="NCBI Taxonomy" id="2053526"/>
    <lineage>
        <taxon>Bacteria</taxon>
        <taxon>Katanobacteria</taxon>
    </lineage>
</organism>
<dbReference type="EMBL" id="JAGQKZ010000013">
    <property type="protein sequence ID" value="MCA9391991.1"/>
    <property type="molecule type" value="Genomic_DNA"/>
</dbReference>
<feature type="transmembrane region" description="Helical" evidence="1">
    <location>
        <begin position="66"/>
        <end position="87"/>
    </location>
</feature>
<sequence length="112" mass="12166">MRHIVRVLGILFSVVAGFGLALSALAHTQTGTNWPLAAFGVAIAAFSFALAIACHRKEPNNIEREYLLVQTVVMSIAFLVIALTPVADSYLLDAMMLQRDISQILQSLVILN</sequence>
<evidence type="ECO:0000256" key="1">
    <source>
        <dbReference type="SAM" id="Phobius"/>
    </source>
</evidence>
<dbReference type="AlphaFoldDB" id="A0A955RQT5"/>